<name>A0ABP7J664_9ACTN</name>
<evidence type="ECO:0000256" key="2">
    <source>
        <dbReference type="ARBA" id="ARBA00022840"/>
    </source>
</evidence>
<dbReference type="PRINTS" id="PR00038">
    <property type="entry name" value="HTHLUXR"/>
</dbReference>
<gene>
    <name evidence="5" type="ORF">GCM10022403_080670</name>
</gene>
<evidence type="ECO:0000256" key="3">
    <source>
        <dbReference type="SAM" id="MobiDB-lite"/>
    </source>
</evidence>
<evidence type="ECO:0000313" key="5">
    <source>
        <dbReference type="EMBL" id="GAA3835822.1"/>
    </source>
</evidence>
<dbReference type="SMART" id="SM00421">
    <property type="entry name" value="HTH_LUXR"/>
    <property type="match status" value="1"/>
</dbReference>
<dbReference type="SMART" id="SM00382">
    <property type="entry name" value="AAA"/>
    <property type="match status" value="1"/>
</dbReference>
<keyword evidence="2" id="KW-0067">ATP-binding</keyword>
<dbReference type="CDD" id="cd06170">
    <property type="entry name" value="LuxR_C_like"/>
    <property type="match status" value="1"/>
</dbReference>
<dbReference type="InterPro" id="IPR036388">
    <property type="entry name" value="WH-like_DNA-bd_sf"/>
</dbReference>
<dbReference type="SUPFAM" id="SSF48452">
    <property type="entry name" value="TPR-like"/>
    <property type="match status" value="1"/>
</dbReference>
<dbReference type="PANTHER" id="PTHR16305">
    <property type="entry name" value="TESTICULAR SOLUBLE ADENYLYL CYCLASE"/>
    <property type="match status" value="1"/>
</dbReference>
<sequence>MLLERDKETARLTRFLAGEAHGRGRVGVVAGAVGSGKTALLHRVAEHTTSCGARLLSAVGAPDEQAFPYAVVEQLMHALPPEPSGRPTAATQSAPPQPVAARTEAARHRALPEAFRQRLTRAAAAGPVLIVIDDVQFADPESLACLMDIWELLPAETFSLLVALGSPEAALPAALAELPHRARICDVRLGPLTVTGVQCLLAGTYGTAHAARVAPVWHAATGGSPLLLHALLDDASGRPRTSCCADRDGAAPEAGEMFRQATLACVHRHGAAGMQVARAVAVLGDAERVPLVCALTSLEEPTVRGCLVALTRAGILDGTGFQHEAARRAVLQDVPAEQAGRFRADAARWLHENGAPAVETARQLIAHESVVPQEAWAVAVLREATRQALDEDDTDLAKQCLQAAERSSTDEQERLTIQADLAQLIWRLKPSASGPRMQSLTEPARAGLLAPAQTLRLAVGLLWNGHTDDAAALIRQVDEAMSGRPDPVLDTQVRTVQMMLATTYPDALGAIRELLQRLDGAQRSPADTAGGGKLPSFRLLYAALYQKWDESTTAEADRLLEASRPTEQGFDEVRVALLALVYAGRLQQATRWCERFLAGAEGPSFPGWQTALDAIRGQISLRQGRLTEAAELVESALEHLPAHAWGVAVGMPLGTLVEARTAMGHHNRAAELLETPMASTMFATRYGVHYLYARGRHQLATGRHDAALADFLACGERMTAWRMDTASLAPWRLGAAESWLALGDHAKAAALAKEQLDRPGQPATRGPALRILAATRPPYERIGLLGRALTALREPGDRYETARVLADLGQAHRRVGNAAQGRQLARNARELADSCGAEELSRSLQPEPGRGAAPETGRDGADAVQPDAAALASLTDAERRVAALAVYGHTNREIAAKLFITVSTVEQHLTRVYRKMNISHREDLPVSLDSDVAHTA</sequence>
<reference evidence="6" key="1">
    <citation type="journal article" date="2019" name="Int. J. Syst. Evol. Microbiol.">
        <title>The Global Catalogue of Microorganisms (GCM) 10K type strain sequencing project: providing services to taxonomists for standard genome sequencing and annotation.</title>
        <authorList>
            <consortium name="The Broad Institute Genomics Platform"/>
            <consortium name="The Broad Institute Genome Sequencing Center for Infectious Disease"/>
            <person name="Wu L."/>
            <person name="Ma J."/>
        </authorList>
    </citation>
    <scope>NUCLEOTIDE SEQUENCE [LARGE SCALE GENOMIC DNA]</scope>
    <source>
        <strain evidence="6">JCM 17138</strain>
    </source>
</reference>
<organism evidence="5 6">
    <name type="scientific">Streptomyces coacervatus</name>
    <dbReference type="NCBI Taxonomy" id="647381"/>
    <lineage>
        <taxon>Bacteria</taxon>
        <taxon>Bacillati</taxon>
        <taxon>Actinomycetota</taxon>
        <taxon>Actinomycetes</taxon>
        <taxon>Kitasatosporales</taxon>
        <taxon>Streptomycetaceae</taxon>
        <taxon>Streptomyces</taxon>
    </lineage>
</organism>
<dbReference type="Gene3D" id="1.25.40.10">
    <property type="entry name" value="Tetratricopeptide repeat domain"/>
    <property type="match status" value="1"/>
</dbReference>
<dbReference type="Proteomes" id="UP001501009">
    <property type="component" value="Unassembled WGS sequence"/>
</dbReference>
<keyword evidence="6" id="KW-1185">Reference proteome</keyword>
<accession>A0ABP7J664</accession>
<dbReference type="InterPro" id="IPR027417">
    <property type="entry name" value="P-loop_NTPase"/>
</dbReference>
<feature type="region of interest" description="Disordered" evidence="3">
    <location>
        <begin position="839"/>
        <end position="862"/>
    </location>
</feature>
<dbReference type="Gene3D" id="1.10.10.10">
    <property type="entry name" value="Winged helix-like DNA-binding domain superfamily/Winged helix DNA-binding domain"/>
    <property type="match status" value="1"/>
</dbReference>
<dbReference type="PANTHER" id="PTHR16305:SF35">
    <property type="entry name" value="TRANSCRIPTIONAL ACTIVATOR DOMAIN"/>
    <property type="match status" value="1"/>
</dbReference>
<evidence type="ECO:0000256" key="1">
    <source>
        <dbReference type="ARBA" id="ARBA00022741"/>
    </source>
</evidence>
<keyword evidence="1" id="KW-0547">Nucleotide-binding</keyword>
<dbReference type="InterPro" id="IPR041664">
    <property type="entry name" value="AAA_16"/>
</dbReference>
<dbReference type="SUPFAM" id="SSF52540">
    <property type="entry name" value="P-loop containing nucleoside triphosphate hydrolases"/>
    <property type="match status" value="1"/>
</dbReference>
<dbReference type="EMBL" id="BAABDE010000031">
    <property type="protein sequence ID" value="GAA3835822.1"/>
    <property type="molecule type" value="Genomic_DNA"/>
</dbReference>
<dbReference type="RefSeq" id="WP_275775981.1">
    <property type="nucleotide sequence ID" value="NZ_BAABDE010000031.1"/>
</dbReference>
<feature type="region of interest" description="Disordered" evidence="3">
    <location>
        <begin position="80"/>
        <end position="101"/>
    </location>
</feature>
<dbReference type="PROSITE" id="PS00622">
    <property type="entry name" value="HTH_LUXR_1"/>
    <property type="match status" value="1"/>
</dbReference>
<dbReference type="InterPro" id="IPR000792">
    <property type="entry name" value="Tscrpt_reg_LuxR_C"/>
</dbReference>
<dbReference type="PROSITE" id="PS50043">
    <property type="entry name" value="HTH_LUXR_2"/>
    <property type="match status" value="1"/>
</dbReference>
<dbReference type="SUPFAM" id="SSF46894">
    <property type="entry name" value="C-terminal effector domain of the bipartite response regulators"/>
    <property type="match status" value="1"/>
</dbReference>
<dbReference type="InterPro" id="IPR003593">
    <property type="entry name" value="AAA+_ATPase"/>
</dbReference>
<proteinExistence type="predicted"/>
<dbReference type="Gene3D" id="3.40.50.300">
    <property type="entry name" value="P-loop containing nucleotide triphosphate hydrolases"/>
    <property type="match status" value="1"/>
</dbReference>
<evidence type="ECO:0000259" key="4">
    <source>
        <dbReference type="PROSITE" id="PS50043"/>
    </source>
</evidence>
<comment type="caution">
    <text evidence="5">The sequence shown here is derived from an EMBL/GenBank/DDBJ whole genome shotgun (WGS) entry which is preliminary data.</text>
</comment>
<dbReference type="InterPro" id="IPR016032">
    <property type="entry name" value="Sig_transdc_resp-reg_C-effctor"/>
</dbReference>
<dbReference type="Pfam" id="PF13191">
    <property type="entry name" value="AAA_16"/>
    <property type="match status" value="1"/>
</dbReference>
<dbReference type="Pfam" id="PF00196">
    <property type="entry name" value="GerE"/>
    <property type="match status" value="1"/>
</dbReference>
<feature type="domain" description="HTH luxR-type" evidence="4">
    <location>
        <begin position="867"/>
        <end position="932"/>
    </location>
</feature>
<protein>
    <recommendedName>
        <fullName evidence="4">HTH luxR-type domain-containing protein</fullName>
    </recommendedName>
</protein>
<evidence type="ECO:0000313" key="6">
    <source>
        <dbReference type="Proteomes" id="UP001501009"/>
    </source>
</evidence>
<dbReference type="InterPro" id="IPR011990">
    <property type="entry name" value="TPR-like_helical_dom_sf"/>
</dbReference>